<dbReference type="AlphaFoldDB" id="A0A347TNW7"/>
<evidence type="ECO:0000259" key="12">
    <source>
        <dbReference type="PROSITE" id="PS50885"/>
    </source>
</evidence>
<keyword evidence="7 13" id="KW-0418">Kinase</keyword>
<dbReference type="InterPro" id="IPR050398">
    <property type="entry name" value="HssS/ArlS-like"/>
</dbReference>
<evidence type="ECO:0000313" key="14">
    <source>
        <dbReference type="EMBL" id="PHO14622.1"/>
    </source>
</evidence>
<dbReference type="KEGG" id="amar:AMRN_2597"/>
<dbReference type="InterPro" id="IPR036890">
    <property type="entry name" value="HATPase_C_sf"/>
</dbReference>
<dbReference type="Pfam" id="PF02518">
    <property type="entry name" value="HATPase_c"/>
    <property type="match status" value="1"/>
</dbReference>
<evidence type="ECO:0000256" key="3">
    <source>
        <dbReference type="ARBA" id="ARBA00012438"/>
    </source>
</evidence>
<feature type="domain" description="Histidine kinase" evidence="11">
    <location>
        <begin position="217"/>
        <end position="406"/>
    </location>
</feature>
<keyword evidence="8 10" id="KW-1133">Transmembrane helix</keyword>
<dbReference type="SUPFAM" id="SSF158472">
    <property type="entry name" value="HAMP domain-like"/>
    <property type="match status" value="1"/>
</dbReference>
<evidence type="ECO:0000256" key="8">
    <source>
        <dbReference type="ARBA" id="ARBA00022989"/>
    </source>
</evidence>
<reference evidence="14" key="2">
    <citation type="submission" date="2017-09" db="EMBL/GenBank/DDBJ databases">
        <authorList>
            <person name="Perez-Cataluna A."/>
            <person name="Figueras M.J."/>
            <person name="Salas-Masso N."/>
        </authorList>
    </citation>
    <scope>NUCLEOTIDE SEQUENCE</scope>
    <source>
        <strain evidence="14">CECT 7727</strain>
    </source>
</reference>
<dbReference type="PROSITE" id="PS50109">
    <property type="entry name" value="HIS_KIN"/>
    <property type="match status" value="1"/>
</dbReference>
<dbReference type="InterPro" id="IPR005467">
    <property type="entry name" value="His_kinase_dom"/>
</dbReference>
<comment type="catalytic activity">
    <reaction evidence="1">
        <text>ATP + protein L-histidine = ADP + protein N-phospho-L-histidine.</text>
        <dbReference type="EC" id="2.7.13.3"/>
    </reaction>
</comment>
<evidence type="ECO:0000313" key="13">
    <source>
        <dbReference type="EMBL" id="AXX88295.1"/>
    </source>
</evidence>
<evidence type="ECO:0000256" key="5">
    <source>
        <dbReference type="ARBA" id="ARBA00022679"/>
    </source>
</evidence>
<evidence type="ECO:0000256" key="7">
    <source>
        <dbReference type="ARBA" id="ARBA00022777"/>
    </source>
</evidence>
<dbReference type="GO" id="GO:0000155">
    <property type="term" value="F:phosphorelay sensor kinase activity"/>
    <property type="evidence" value="ECO:0007669"/>
    <property type="project" value="InterPro"/>
</dbReference>
<dbReference type="SUPFAM" id="SSF47384">
    <property type="entry name" value="Homodimeric domain of signal transducing histidine kinase"/>
    <property type="match status" value="1"/>
</dbReference>
<dbReference type="PANTHER" id="PTHR45528:SF12">
    <property type="entry name" value="SENSOR HISTIDINE KINASE ARSS"/>
    <property type="match status" value="1"/>
</dbReference>
<evidence type="ECO:0000256" key="10">
    <source>
        <dbReference type="SAM" id="Phobius"/>
    </source>
</evidence>
<keyword evidence="9 10" id="KW-0472">Membrane</keyword>
<evidence type="ECO:0000313" key="15">
    <source>
        <dbReference type="Proteomes" id="UP000224740"/>
    </source>
</evidence>
<dbReference type="InterPro" id="IPR003594">
    <property type="entry name" value="HATPase_dom"/>
</dbReference>
<dbReference type="InterPro" id="IPR036097">
    <property type="entry name" value="HisK_dim/P_sf"/>
</dbReference>
<organism evidence="13 16">
    <name type="scientific">Malaciobacter marinus</name>
    <dbReference type="NCBI Taxonomy" id="505249"/>
    <lineage>
        <taxon>Bacteria</taxon>
        <taxon>Pseudomonadati</taxon>
        <taxon>Campylobacterota</taxon>
        <taxon>Epsilonproteobacteria</taxon>
        <taxon>Campylobacterales</taxon>
        <taxon>Arcobacteraceae</taxon>
        <taxon>Malaciobacter</taxon>
    </lineage>
</organism>
<dbReference type="Pfam" id="PF00512">
    <property type="entry name" value="HisKA"/>
    <property type="match status" value="1"/>
</dbReference>
<dbReference type="PANTHER" id="PTHR45528">
    <property type="entry name" value="SENSOR HISTIDINE KINASE CPXA"/>
    <property type="match status" value="1"/>
</dbReference>
<keyword evidence="15" id="KW-1185">Reference proteome</keyword>
<name>A0A347TNW7_9BACT</name>
<proteinExistence type="predicted"/>
<feature type="domain" description="HAMP" evidence="12">
    <location>
        <begin position="157"/>
        <end position="209"/>
    </location>
</feature>
<dbReference type="Proteomes" id="UP000264693">
    <property type="component" value="Chromosome"/>
</dbReference>
<dbReference type="EMBL" id="NXAO01000050">
    <property type="protein sequence ID" value="PHO14622.1"/>
    <property type="molecule type" value="Genomic_DNA"/>
</dbReference>
<dbReference type="GO" id="GO:0016020">
    <property type="term" value="C:membrane"/>
    <property type="evidence" value="ECO:0007669"/>
    <property type="project" value="UniProtKB-SubCell"/>
</dbReference>
<dbReference type="NCBIfam" id="NF038389">
    <property type="entry name" value="ArsS_fam_HK"/>
    <property type="match status" value="1"/>
</dbReference>
<feature type="transmembrane region" description="Helical" evidence="10">
    <location>
        <begin position="133"/>
        <end position="156"/>
    </location>
</feature>
<keyword evidence="4" id="KW-0597">Phosphoprotein</keyword>
<dbReference type="Gene3D" id="3.30.565.10">
    <property type="entry name" value="Histidine kinase-like ATPase, C-terminal domain"/>
    <property type="match status" value="1"/>
</dbReference>
<dbReference type="Gene3D" id="1.10.287.130">
    <property type="match status" value="1"/>
</dbReference>
<dbReference type="SMART" id="SM00304">
    <property type="entry name" value="HAMP"/>
    <property type="match status" value="1"/>
</dbReference>
<evidence type="ECO:0000256" key="2">
    <source>
        <dbReference type="ARBA" id="ARBA00004141"/>
    </source>
</evidence>
<gene>
    <name evidence="13" type="primary">cprS</name>
    <name evidence="13" type="ORF">AMRN_2597</name>
    <name evidence="14" type="ORF">CPH92_10990</name>
</gene>
<evidence type="ECO:0000256" key="4">
    <source>
        <dbReference type="ARBA" id="ARBA00022553"/>
    </source>
</evidence>
<protein>
    <recommendedName>
        <fullName evidence="3">histidine kinase</fullName>
        <ecNumber evidence="3">2.7.13.3</ecNumber>
    </recommendedName>
</protein>
<dbReference type="EMBL" id="CP032101">
    <property type="protein sequence ID" value="AXX88295.1"/>
    <property type="molecule type" value="Genomic_DNA"/>
</dbReference>
<dbReference type="InterPro" id="IPR047994">
    <property type="entry name" value="ArsS-like"/>
</dbReference>
<dbReference type="RefSeq" id="WP_099311837.1">
    <property type="nucleotide sequence ID" value="NZ_CP032101.1"/>
</dbReference>
<dbReference type="CDD" id="cd00082">
    <property type="entry name" value="HisKA"/>
    <property type="match status" value="1"/>
</dbReference>
<dbReference type="InterPro" id="IPR003661">
    <property type="entry name" value="HisK_dim/P_dom"/>
</dbReference>
<dbReference type="SUPFAM" id="SSF55874">
    <property type="entry name" value="ATPase domain of HSP90 chaperone/DNA topoisomerase II/histidine kinase"/>
    <property type="match status" value="1"/>
</dbReference>
<evidence type="ECO:0000256" key="9">
    <source>
        <dbReference type="ARBA" id="ARBA00023136"/>
    </source>
</evidence>
<dbReference type="SMART" id="SM00388">
    <property type="entry name" value="HisKA"/>
    <property type="match status" value="1"/>
</dbReference>
<dbReference type="Proteomes" id="UP000224740">
    <property type="component" value="Unassembled WGS sequence"/>
</dbReference>
<accession>A0A347TNW7</accession>
<keyword evidence="5" id="KW-0808">Transferase</keyword>
<evidence type="ECO:0000259" key="11">
    <source>
        <dbReference type="PROSITE" id="PS50109"/>
    </source>
</evidence>
<dbReference type="CDD" id="cd06225">
    <property type="entry name" value="HAMP"/>
    <property type="match status" value="1"/>
</dbReference>
<evidence type="ECO:0000313" key="16">
    <source>
        <dbReference type="Proteomes" id="UP000264693"/>
    </source>
</evidence>
<sequence length="406" mass="47340">MIKNISISSFINAIFTIAVVAILITFALFINLDMQKHQIMQKNRYEIIAENFLSVFNKKPSKSQLDKLYEQFKVKQVKSREEKLNILNYGYALSIKKTYLGTYRIYLYDSEYYLYAQQLGYNLMLKDLHSNKYNIAVIILILVLSLSTILFLYIILKRKLKPLKELNCEITKFSKGNLDIKIKPKSNDEIGEIAKNFDAAITLINNQTESKNLFMRNMMHELKTPITKAMFIAETLEDERSKMMLQKAFKRMDDIIKELATVERITSKTSVIYKEVTSFFNIYKKTLEIMMIESSNISSKINDFTFEVDISLFSVALKNLIDNGIKFSTDKKVSVIVDKKRIDVISKGCKLKYKLDYYTEPFSQEEKRADGFGLGLYIVKTIVNMHKYKLNYSYKDGYNYFSIITA</sequence>
<dbReference type="InterPro" id="IPR003660">
    <property type="entry name" value="HAMP_dom"/>
</dbReference>
<dbReference type="EC" id="2.7.13.3" evidence="3"/>
<reference evidence="13 16" key="3">
    <citation type="submission" date="2018-08" db="EMBL/GenBank/DDBJ databases">
        <title>Complete genome of the Arcobacter marinus type strain JCM 15502.</title>
        <authorList>
            <person name="Miller W.G."/>
            <person name="Yee E."/>
            <person name="Huynh S."/>
            <person name="Parker C.T."/>
        </authorList>
    </citation>
    <scope>NUCLEOTIDE SEQUENCE [LARGE SCALE GENOMIC DNA]</scope>
    <source>
        <strain evidence="13 16">JCM 15502</strain>
    </source>
</reference>
<comment type="subcellular location">
    <subcellularLocation>
        <location evidence="2">Membrane</location>
        <topology evidence="2">Multi-pass membrane protein</topology>
    </subcellularLocation>
</comment>
<evidence type="ECO:0000256" key="6">
    <source>
        <dbReference type="ARBA" id="ARBA00022692"/>
    </source>
</evidence>
<dbReference type="PROSITE" id="PS50885">
    <property type="entry name" value="HAMP"/>
    <property type="match status" value="1"/>
</dbReference>
<reference evidence="15" key="1">
    <citation type="submission" date="2017-09" db="EMBL/GenBank/DDBJ databases">
        <title>Arcobacter canalis sp. nov., a new species isolated from a water canal contaminated with urban sewage.</title>
        <authorList>
            <person name="Perez-Cataluna A."/>
            <person name="Salas-Masso N."/>
            <person name="Figueras M.J."/>
        </authorList>
    </citation>
    <scope>NUCLEOTIDE SEQUENCE [LARGE SCALE GENOMIC DNA]</scope>
    <source>
        <strain evidence="15">CECT 7727</strain>
    </source>
</reference>
<evidence type="ECO:0000256" key="1">
    <source>
        <dbReference type="ARBA" id="ARBA00000085"/>
    </source>
</evidence>
<feature type="transmembrane region" description="Helical" evidence="10">
    <location>
        <begin position="7"/>
        <end position="30"/>
    </location>
</feature>
<dbReference type="Gene3D" id="6.10.340.10">
    <property type="match status" value="1"/>
</dbReference>
<keyword evidence="6 10" id="KW-0812">Transmembrane</keyword>
<dbReference type="Pfam" id="PF00672">
    <property type="entry name" value="HAMP"/>
    <property type="match status" value="1"/>
</dbReference>